<evidence type="ECO:0000313" key="7">
    <source>
        <dbReference type="EMBL" id="KAJ4823347.1"/>
    </source>
</evidence>
<dbReference type="SMART" id="SM00744">
    <property type="entry name" value="RINGv"/>
    <property type="match status" value="1"/>
</dbReference>
<evidence type="ECO:0000259" key="6">
    <source>
        <dbReference type="PROSITE" id="PS51292"/>
    </source>
</evidence>
<dbReference type="AlphaFoldDB" id="A0A9Q0F2E0"/>
<evidence type="ECO:0000256" key="3">
    <source>
        <dbReference type="ARBA" id="ARBA00022833"/>
    </source>
</evidence>
<dbReference type="Gene3D" id="3.30.40.10">
    <property type="entry name" value="Zinc/RING finger domain, C3HC4 (zinc finger)"/>
    <property type="match status" value="1"/>
</dbReference>
<evidence type="ECO:0000256" key="1">
    <source>
        <dbReference type="ARBA" id="ARBA00022723"/>
    </source>
</evidence>
<dbReference type="CDD" id="cd16495">
    <property type="entry name" value="RING_CH-C4HC3_MARCH"/>
    <property type="match status" value="1"/>
</dbReference>
<dbReference type="GO" id="GO:0008270">
    <property type="term" value="F:zinc ion binding"/>
    <property type="evidence" value="ECO:0007669"/>
    <property type="project" value="UniProtKB-KW"/>
</dbReference>
<feature type="region of interest" description="Disordered" evidence="4">
    <location>
        <begin position="96"/>
        <end position="116"/>
    </location>
</feature>
<feature type="transmembrane region" description="Helical" evidence="5">
    <location>
        <begin position="444"/>
        <end position="466"/>
    </location>
</feature>
<reference evidence="7" key="2">
    <citation type="journal article" date="2023" name="Plants (Basel)">
        <title>Annotation of the Turnera subulata (Passifloraceae) Draft Genome Reveals the S-Locus Evolved after the Divergence of Turneroideae from Passifloroideae in a Stepwise Manner.</title>
        <authorList>
            <person name="Henning P.M."/>
            <person name="Roalson E.H."/>
            <person name="Mir W."/>
            <person name="McCubbin A.G."/>
            <person name="Shore J.S."/>
        </authorList>
    </citation>
    <scope>NUCLEOTIDE SEQUENCE</scope>
    <source>
        <strain evidence="7">F60SS</strain>
    </source>
</reference>
<feature type="transmembrane region" description="Helical" evidence="5">
    <location>
        <begin position="389"/>
        <end position="409"/>
    </location>
</feature>
<sequence length="522" mass="58466">MERSGVSPHDDDDDEKRRLQQSPSTSPKERPNLSSLEIPARSLETDDPTFTTTTRTKSWNSDSATREPLPPRPNSATSALRNLLLPLPLPQRSLSLTFRSKSRARPGGGDDDDDDAAEAENTFLLIPAPPLADPPHSVVSHLFSLFDSQFEVDCVHFAFLAEFLYPFFFLRKLDVHHHIRRSLSVPLDIKPAHLGRTDSGALFRVISAASPRSTIPGADFPSAATWGDIAIHDEINAGEEDIPEEEAVCRICLVELAEGGDTLKLECSCKGELALAHQACAVKWFSIKGNRTCDVCKQEVQNLPVTLLKIQNPRTVRRRRRRPARQQAEVPQNEIVRYSSAYKPQRRKVTKVMSFYMVWQDVPVLVVVSMLAYFCFLEQMLVSEFGPRALAMSLPFACVLGLLSSMIASNMVSRSYMWAYASFQFAVVILFAHIFYAVLNLNAVMSVILSSLTGLGMVVGMNSLIVECLRWRSMQRLPLASSHLQVNGTMQLQQQQQQQRQQSVEDSSVRHIDSSRQQEEVV</sequence>
<proteinExistence type="predicted"/>
<dbReference type="Pfam" id="PF12906">
    <property type="entry name" value="RINGv"/>
    <property type="match status" value="1"/>
</dbReference>
<name>A0A9Q0F2E0_9ROSI</name>
<feature type="region of interest" description="Disordered" evidence="4">
    <location>
        <begin position="1"/>
        <end position="77"/>
    </location>
</feature>
<feature type="transmembrane region" description="Helical" evidence="5">
    <location>
        <begin position="355"/>
        <end position="377"/>
    </location>
</feature>
<feature type="transmembrane region" description="Helical" evidence="5">
    <location>
        <begin position="416"/>
        <end position="438"/>
    </location>
</feature>
<dbReference type="SUPFAM" id="SSF57850">
    <property type="entry name" value="RING/U-box"/>
    <property type="match status" value="1"/>
</dbReference>
<keyword evidence="8" id="KW-1185">Reference proteome</keyword>
<feature type="compositionally biased region" description="Basic and acidic residues" evidence="4">
    <location>
        <begin position="507"/>
        <end position="522"/>
    </location>
</feature>
<keyword evidence="3" id="KW-0862">Zinc</keyword>
<dbReference type="Proteomes" id="UP001141552">
    <property type="component" value="Unassembled WGS sequence"/>
</dbReference>
<feature type="domain" description="RING-CH-type" evidence="6">
    <location>
        <begin position="241"/>
        <end position="303"/>
    </location>
</feature>
<evidence type="ECO:0000313" key="8">
    <source>
        <dbReference type="Proteomes" id="UP001141552"/>
    </source>
</evidence>
<accession>A0A9Q0F2E0</accession>
<dbReference type="PANTHER" id="PTHR46158:SF2">
    <property type="entry name" value="OS02G0165000 PROTEIN"/>
    <property type="match status" value="1"/>
</dbReference>
<dbReference type="OrthoDB" id="435038at2759"/>
<comment type="caution">
    <text evidence="7">The sequence shown here is derived from an EMBL/GenBank/DDBJ whole genome shotgun (WGS) entry which is preliminary data.</text>
</comment>
<evidence type="ECO:0000256" key="5">
    <source>
        <dbReference type="SAM" id="Phobius"/>
    </source>
</evidence>
<dbReference type="PANTHER" id="PTHR46158">
    <property type="entry name" value="OS02G0165000 PROTEIN"/>
    <property type="match status" value="1"/>
</dbReference>
<gene>
    <name evidence="7" type="ORF">Tsubulata_040603</name>
</gene>
<keyword evidence="5" id="KW-0812">Transmembrane</keyword>
<dbReference type="PROSITE" id="PS51292">
    <property type="entry name" value="ZF_RING_CH"/>
    <property type="match status" value="1"/>
</dbReference>
<evidence type="ECO:0000256" key="4">
    <source>
        <dbReference type="SAM" id="MobiDB-lite"/>
    </source>
</evidence>
<keyword evidence="5" id="KW-0472">Membrane</keyword>
<organism evidence="7 8">
    <name type="scientific">Turnera subulata</name>
    <dbReference type="NCBI Taxonomy" id="218843"/>
    <lineage>
        <taxon>Eukaryota</taxon>
        <taxon>Viridiplantae</taxon>
        <taxon>Streptophyta</taxon>
        <taxon>Embryophyta</taxon>
        <taxon>Tracheophyta</taxon>
        <taxon>Spermatophyta</taxon>
        <taxon>Magnoliopsida</taxon>
        <taxon>eudicotyledons</taxon>
        <taxon>Gunneridae</taxon>
        <taxon>Pentapetalae</taxon>
        <taxon>rosids</taxon>
        <taxon>fabids</taxon>
        <taxon>Malpighiales</taxon>
        <taxon>Passifloraceae</taxon>
        <taxon>Turnera</taxon>
    </lineage>
</organism>
<keyword evidence="1" id="KW-0479">Metal-binding</keyword>
<dbReference type="InterPro" id="IPR013083">
    <property type="entry name" value="Znf_RING/FYVE/PHD"/>
</dbReference>
<protein>
    <recommendedName>
        <fullName evidence="6">RING-CH-type domain-containing protein</fullName>
    </recommendedName>
</protein>
<keyword evidence="2" id="KW-0863">Zinc-finger</keyword>
<feature type="region of interest" description="Disordered" evidence="4">
    <location>
        <begin position="503"/>
        <end position="522"/>
    </location>
</feature>
<dbReference type="EMBL" id="JAKUCV010007478">
    <property type="protein sequence ID" value="KAJ4823347.1"/>
    <property type="molecule type" value="Genomic_DNA"/>
</dbReference>
<reference evidence="7" key="1">
    <citation type="submission" date="2022-02" db="EMBL/GenBank/DDBJ databases">
        <authorList>
            <person name="Henning P.M."/>
            <person name="McCubbin A.G."/>
            <person name="Shore J.S."/>
        </authorList>
    </citation>
    <scope>NUCLEOTIDE SEQUENCE</scope>
    <source>
        <strain evidence="7">F60SS</strain>
        <tissue evidence="7">Leaves</tissue>
    </source>
</reference>
<dbReference type="InterPro" id="IPR011016">
    <property type="entry name" value="Znf_RING-CH"/>
</dbReference>
<keyword evidence="5" id="KW-1133">Transmembrane helix</keyword>
<evidence type="ECO:0000256" key="2">
    <source>
        <dbReference type="ARBA" id="ARBA00022771"/>
    </source>
</evidence>